<gene>
    <name evidence="1" type="ORF">TrCOL_g8592</name>
</gene>
<proteinExistence type="predicted"/>
<dbReference type="Proteomes" id="UP001165065">
    <property type="component" value="Unassembled WGS sequence"/>
</dbReference>
<reference evidence="2" key="1">
    <citation type="journal article" date="2023" name="Commun. Biol.">
        <title>Genome analysis of Parmales, the sister group of diatoms, reveals the evolutionary specialization of diatoms from phago-mixotrophs to photoautotrophs.</title>
        <authorList>
            <person name="Ban H."/>
            <person name="Sato S."/>
            <person name="Yoshikawa S."/>
            <person name="Yamada K."/>
            <person name="Nakamura Y."/>
            <person name="Ichinomiya M."/>
            <person name="Sato N."/>
            <person name="Blanc-Mathieu R."/>
            <person name="Endo H."/>
            <person name="Kuwata A."/>
            <person name="Ogata H."/>
        </authorList>
    </citation>
    <scope>NUCLEOTIDE SEQUENCE [LARGE SCALE GENOMIC DNA]</scope>
</reference>
<evidence type="ECO:0008006" key="3">
    <source>
        <dbReference type="Google" id="ProtNLM"/>
    </source>
</evidence>
<protein>
    <recommendedName>
        <fullName evidence="3">DUF4336 domain-containing protein</fullName>
    </recommendedName>
</protein>
<sequence length="409" mass="45753">MGPESNWNLWPSLPVAPYSKRKTTMLDLGKGVYVFDQIIGIYYVQLPIRMTVLTLGDENGGDNKGLFVYAPIAPTKECLNLLKPLIEKHGPVKYIVLPSVAVEHKVNAGPFARCFPAADFYAVDKQYSFPVNLPPGYLGLPSWTRRLPISSGDMKVREGELPWGGGLEHEVITVFPGIKSAYQDAAFYHKGSKTLLVCDAVFGVTDTPPPIMVDVEEYRRALLFHARDNDNVGQLPEDTEENRRKGWKRIVLLFNFFFPGSATVDLGLAPLKNLQLDYSYGWGGWQPVSWKGTEDAAFDAFSAGGKATVLPIIEIILSRGDNGAEARRWVDKVTRWDFERVVPAHLDAELNIGKEEFRAAFDFLYEGKNKVRFCDEDARFLREAEEGFLNFSVYKSSLGVLRGKEGCAL</sequence>
<dbReference type="InterPro" id="IPR025638">
    <property type="entry name" value="DUF4336"/>
</dbReference>
<keyword evidence="2" id="KW-1185">Reference proteome</keyword>
<evidence type="ECO:0000313" key="2">
    <source>
        <dbReference type="Proteomes" id="UP001165065"/>
    </source>
</evidence>
<dbReference type="EMBL" id="BRYA01000169">
    <property type="protein sequence ID" value="GMI42291.1"/>
    <property type="molecule type" value="Genomic_DNA"/>
</dbReference>
<organism evidence="1 2">
    <name type="scientific">Triparma columacea</name>
    <dbReference type="NCBI Taxonomy" id="722753"/>
    <lineage>
        <taxon>Eukaryota</taxon>
        <taxon>Sar</taxon>
        <taxon>Stramenopiles</taxon>
        <taxon>Ochrophyta</taxon>
        <taxon>Bolidophyceae</taxon>
        <taxon>Parmales</taxon>
        <taxon>Triparmaceae</taxon>
        <taxon>Triparma</taxon>
    </lineage>
</organism>
<evidence type="ECO:0000313" key="1">
    <source>
        <dbReference type="EMBL" id="GMI42291.1"/>
    </source>
</evidence>
<dbReference type="OrthoDB" id="421671at2759"/>
<accession>A0A9W7GBK9</accession>
<name>A0A9W7GBK9_9STRA</name>
<dbReference type="PANTHER" id="PTHR33835">
    <property type="entry name" value="YALI0C07656P"/>
    <property type="match status" value="1"/>
</dbReference>
<comment type="caution">
    <text evidence="1">The sequence shown here is derived from an EMBL/GenBank/DDBJ whole genome shotgun (WGS) entry which is preliminary data.</text>
</comment>
<dbReference type="AlphaFoldDB" id="A0A9W7GBK9"/>
<dbReference type="Pfam" id="PF14234">
    <property type="entry name" value="DUF4336"/>
    <property type="match status" value="1"/>
</dbReference>
<dbReference type="PANTHER" id="PTHR33835:SF2">
    <property type="entry name" value="LYSINE-TRNA LIGASE"/>
    <property type="match status" value="1"/>
</dbReference>